<comment type="caution">
    <text evidence="1">The sequence shown here is derived from an EMBL/GenBank/DDBJ whole genome shotgun (WGS) entry which is preliminary data.</text>
</comment>
<dbReference type="AlphaFoldDB" id="A0A931D5X5"/>
<keyword evidence="2" id="KW-1185">Reference proteome</keyword>
<organism evidence="1 2">
    <name type="scientific">Pseudomonas chaetocerotis</name>
    <dbReference type="NCBI Taxonomy" id="2758695"/>
    <lineage>
        <taxon>Bacteria</taxon>
        <taxon>Pseudomonadati</taxon>
        <taxon>Pseudomonadota</taxon>
        <taxon>Gammaproteobacteria</taxon>
        <taxon>Pseudomonadales</taxon>
        <taxon>Pseudomonadaceae</taxon>
        <taxon>Pseudomonas</taxon>
    </lineage>
</organism>
<accession>A0A931D5X5</accession>
<dbReference type="EMBL" id="JACFYX010000028">
    <property type="protein sequence ID" value="MBG0837875.1"/>
    <property type="molecule type" value="Genomic_DNA"/>
</dbReference>
<name>A0A931D5X5_9PSED</name>
<gene>
    <name evidence="1" type="ORF">H3221_22415</name>
</gene>
<reference evidence="1" key="1">
    <citation type="submission" date="2020-07" db="EMBL/GenBank/DDBJ databases">
        <title>Pseudomonas chaetoceroseae sp. nov., a new member of the Pseudomonas oleovorans group isolated from a culture of Chaetoceros calcitrans.</title>
        <authorList>
            <person name="Girard L."/>
            <person name="Lood C."/>
            <person name="De Mot R."/>
            <person name="Baudart J."/>
        </authorList>
    </citation>
    <scope>NUCLEOTIDE SEQUENCE</scope>
    <source>
        <strain evidence="1">536</strain>
    </source>
</reference>
<protein>
    <recommendedName>
        <fullName evidence="3">Bro-N domain-containing protein</fullName>
    </recommendedName>
</protein>
<proteinExistence type="predicted"/>
<evidence type="ECO:0000313" key="2">
    <source>
        <dbReference type="Proteomes" id="UP000596932"/>
    </source>
</evidence>
<sequence length="154" mass="17090">MSDVIQFPSDRQVVSRFTLSDGIDCITLDGYGDQLFVTDRALGEALGYQLPYLVVQLLVSKHVCELFRHSHEVDLDVPDEDGRERVWAFDLDGAMRICKYARTPSSPLVYSWLAYRAIADFAVDMGSGRAPAKVLPFGQRKGMDSEGVGQGDGR</sequence>
<dbReference type="Proteomes" id="UP000596932">
    <property type="component" value="Unassembled WGS sequence"/>
</dbReference>
<evidence type="ECO:0000313" key="1">
    <source>
        <dbReference type="EMBL" id="MBG0837875.1"/>
    </source>
</evidence>
<evidence type="ECO:0008006" key="3">
    <source>
        <dbReference type="Google" id="ProtNLM"/>
    </source>
</evidence>